<evidence type="ECO:0000313" key="2">
    <source>
        <dbReference type="Proteomes" id="UP000824469"/>
    </source>
</evidence>
<keyword evidence="2" id="KW-1185">Reference proteome</keyword>
<proteinExistence type="predicted"/>
<comment type="caution">
    <text evidence="1">The sequence shown here is derived from an EMBL/GenBank/DDBJ whole genome shotgun (WGS) entry which is preliminary data.</text>
</comment>
<accession>A0AA38GKB1</accession>
<feature type="non-terminal residue" evidence="1">
    <location>
        <position position="54"/>
    </location>
</feature>
<dbReference type="AlphaFoldDB" id="A0AA38GKB1"/>
<feature type="non-terminal residue" evidence="1">
    <location>
        <position position="1"/>
    </location>
</feature>
<dbReference type="EMBL" id="JAHRHJ020000003">
    <property type="protein sequence ID" value="KAH9323936.1"/>
    <property type="molecule type" value="Genomic_DNA"/>
</dbReference>
<dbReference type="Proteomes" id="UP000824469">
    <property type="component" value="Unassembled WGS sequence"/>
</dbReference>
<reference evidence="1 2" key="1">
    <citation type="journal article" date="2021" name="Nat. Plants">
        <title>The Taxus genome provides insights into paclitaxel biosynthesis.</title>
        <authorList>
            <person name="Xiong X."/>
            <person name="Gou J."/>
            <person name="Liao Q."/>
            <person name="Li Y."/>
            <person name="Zhou Q."/>
            <person name="Bi G."/>
            <person name="Li C."/>
            <person name="Du R."/>
            <person name="Wang X."/>
            <person name="Sun T."/>
            <person name="Guo L."/>
            <person name="Liang H."/>
            <person name="Lu P."/>
            <person name="Wu Y."/>
            <person name="Zhang Z."/>
            <person name="Ro D.K."/>
            <person name="Shang Y."/>
            <person name="Huang S."/>
            <person name="Yan J."/>
        </authorList>
    </citation>
    <scope>NUCLEOTIDE SEQUENCE [LARGE SCALE GENOMIC DNA]</scope>
    <source>
        <strain evidence="1">Ta-2019</strain>
    </source>
</reference>
<evidence type="ECO:0000313" key="1">
    <source>
        <dbReference type="EMBL" id="KAH9323936.1"/>
    </source>
</evidence>
<gene>
    <name evidence="1" type="ORF">KI387_018575</name>
</gene>
<organism evidence="1 2">
    <name type="scientific">Taxus chinensis</name>
    <name type="common">Chinese yew</name>
    <name type="synonym">Taxus wallichiana var. chinensis</name>
    <dbReference type="NCBI Taxonomy" id="29808"/>
    <lineage>
        <taxon>Eukaryota</taxon>
        <taxon>Viridiplantae</taxon>
        <taxon>Streptophyta</taxon>
        <taxon>Embryophyta</taxon>
        <taxon>Tracheophyta</taxon>
        <taxon>Spermatophyta</taxon>
        <taxon>Pinopsida</taxon>
        <taxon>Pinidae</taxon>
        <taxon>Conifers II</taxon>
        <taxon>Cupressales</taxon>
        <taxon>Taxaceae</taxon>
        <taxon>Taxus</taxon>
    </lineage>
</organism>
<protein>
    <submittedName>
        <fullName evidence="1">Uncharacterized protein</fullName>
    </submittedName>
</protein>
<name>A0AA38GKB1_TAXCH</name>
<sequence>DNAPVDHNMMYPDVPDVSRDEKSGVRIFCTKYDNFFLEKNDSNGLLYRDRSGCG</sequence>